<dbReference type="InterPro" id="IPR000873">
    <property type="entry name" value="AMP-dep_synth/lig_dom"/>
</dbReference>
<dbReference type="Gene3D" id="3.40.50.12780">
    <property type="entry name" value="N-terminal domain of ligase-like"/>
    <property type="match status" value="1"/>
</dbReference>
<dbReference type="GO" id="GO:0006633">
    <property type="term" value="P:fatty acid biosynthetic process"/>
    <property type="evidence" value="ECO:0007669"/>
    <property type="project" value="TreeGrafter"/>
</dbReference>
<keyword evidence="4" id="KW-1185">Reference proteome</keyword>
<dbReference type="Gene3D" id="3.30.300.30">
    <property type="match status" value="1"/>
</dbReference>
<dbReference type="InterPro" id="IPR045851">
    <property type="entry name" value="AMP-bd_C_sf"/>
</dbReference>
<reference evidence="3 4" key="1">
    <citation type="submission" date="2018-05" db="EMBL/GenBank/DDBJ databases">
        <title>Genomic Encyclopedia of Type Strains, Phase IV (KMG-IV): sequencing the most valuable type-strain genomes for metagenomic binning, comparative biology and taxonomic classification.</title>
        <authorList>
            <person name="Goeker M."/>
        </authorList>
    </citation>
    <scope>NUCLEOTIDE SEQUENCE [LARGE SCALE GENOMIC DNA]</scope>
    <source>
        <strain evidence="3 4">DSM 44704</strain>
    </source>
</reference>
<dbReference type="RefSeq" id="WP_083895069.1">
    <property type="nucleotide sequence ID" value="NZ_QJKF01000022.1"/>
</dbReference>
<comment type="similarity">
    <text evidence="1">Belongs to the ATP-dependent AMP-binding enzyme family.</text>
</comment>
<accession>A0A318JPT7</accession>
<keyword evidence="3" id="KW-0436">Ligase</keyword>
<dbReference type="Pfam" id="PF00501">
    <property type="entry name" value="AMP-binding"/>
    <property type="match status" value="1"/>
</dbReference>
<dbReference type="InterPro" id="IPR020845">
    <property type="entry name" value="AMP-binding_CS"/>
</dbReference>
<dbReference type="GO" id="GO:0070566">
    <property type="term" value="F:adenylyltransferase activity"/>
    <property type="evidence" value="ECO:0007669"/>
    <property type="project" value="TreeGrafter"/>
</dbReference>
<dbReference type="PROSITE" id="PS00455">
    <property type="entry name" value="AMP_BINDING"/>
    <property type="match status" value="1"/>
</dbReference>
<dbReference type="PANTHER" id="PTHR22754">
    <property type="entry name" value="DISCO-INTERACTING PROTEIN 2 DIP2 -RELATED"/>
    <property type="match status" value="1"/>
</dbReference>
<evidence type="ECO:0000259" key="2">
    <source>
        <dbReference type="Pfam" id="PF00501"/>
    </source>
</evidence>
<dbReference type="SUPFAM" id="SSF56801">
    <property type="entry name" value="Acetyl-CoA synthetase-like"/>
    <property type="match status" value="1"/>
</dbReference>
<dbReference type="GO" id="GO:0005886">
    <property type="term" value="C:plasma membrane"/>
    <property type="evidence" value="ECO:0007669"/>
    <property type="project" value="TreeGrafter"/>
</dbReference>
<dbReference type="PANTHER" id="PTHR22754:SF32">
    <property type="entry name" value="DISCO-INTERACTING PROTEIN 2"/>
    <property type="match status" value="1"/>
</dbReference>
<dbReference type="InterPro" id="IPR042099">
    <property type="entry name" value="ANL_N_sf"/>
</dbReference>
<dbReference type="EMBL" id="QJKF01000022">
    <property type="protein sequence ID" value="PXX54891.1"/>
    <property type="molecule type" value="Genomic_DNA"/>
</dbReference>
<protein>
    <submittedName>
        <fullName evidence="3">Acyl-CoA synthetase (AMP-forming)/AMP-acid ligase II</fullName>
    </submittedName>
</protein>
<organism evidence="3 4">
    <name type="scientific">Nocardia tenerifensis</name>
    <dbReference type="NCBI Taxonomy" id="228006"/>
    <lineage>
        <taxon>Bacteria</taxon>
        <taxon>Bacillati</taxon>
        <taxon>Actinomycetota</taxon>
        <taxon>Actinomycetes</taxon>
        <taxon>Mycobacteriales</taxon>
        <taxon>Nocardiaceae</taxon>
        <taxon>Nocardia</taxon>
    </lineage>
</organism>
<feature type="domain" description="AMP-dependent synthetase/ligase" evidence="2">
    <location>
        <begin position="29"/>
        <end position="400"/>
    </location>
</feature>
<evidence type="ECO:0000313" key="4">
    <source>
        <dbReference type="Proteomes" id="UP000247569"/>
    </source>
</evidence>
<name>A0A318JPT7_9NOCA</name>
<gene>
    <name evidence="3" type="ORF">DFR70_12232</name>
</gene>
<dbReference type="GO" id="GO:0016874">
    <property type="term" value="F:ligase activity"/>
    <property type="evidence" value="ECO:0007669"/>
    <property type="project" value="UniProtKB-KW"/>
</dbReference>
<dbReference type="Proteomes" id="UP000247569">
    <property type="component" value="Unassembled WGS sequence"/>
</dbReference>
<dbReference type="AlphaFoldDB" id="A0A318JPT7"/>
<evidence type="ECO:0000313" key="3">
    <source>
        <dbReference type="EMBL" id="PXX54891.1"/>
    </source>
</evidence>
<evidence type="ECO:0000256" key="1">
    <source>
        <dbReference type="ARBA" id="ARBA00006432"/>
    </source>
</evidence>
<comment type="caution">
    <text evidence="3">The sequence shown here is derived from an EMBL/GenBank/DDBJ whole genome shotgun (WGS) entry which is preliminary data.</text>
</comment>
<proteinExistence type="inferred from homology"/>
<sequence length="556" mass="59858">MWSSDTSANGLWQGLLGQSRPRTHSLMAWENEGYVRIPWAEVAQRARHMTAGLRRRGVAPGTRVASVLTNGSDVVSGVLGIWLAGGAVASLPVPSRGMGFEEYLASLGVMCEQLDPQLVVLDAGLLTTLPEWFTARYQLCSWQDLLGSGVVDECPPGDADVAYIQYSSGSTGVPKGCVLTAGAIARHIDMLLSWIGVRFGGDVVSSWLPLSHDMGMFGTLLSSWQSDNDLYLSTPERFSMSPRTWFGDIAEYGGTITAGTNTGVYLSARGFRRGARPRGAIDMRTCIIGAERIEWQTLAFATEVLGGFGLTPRMFMPAYGMAEATLAVTAARPDEPPRRMTVDAVELARGELRPVDSDHESATSIVSAGRPLHGVGVTVQGADRIGRIRIQSPSLGSGYWNSPELTDAHFRDGELLTSDLGFVVEDNLYLVGRSDDMINIAGRKVYARGVEEAIEQVEGVRRGCSTLVDRTIGDRAALTLLLELDADTTGHREIADQAASAAMSKAAVAVDECLFLARGALPKTPSGKIQRYRCRQLLEGGELDPWAVVSMSKGGW</sequence>